<dbReference type="GO" id="GO:0007034">
    <property type="term" value="P:vacuolar transport"/>
    <property type="evidence" value="ECO:0007669"/>
    <property type="project" value="InterPro"/>
</dbReference>
<feature type="region of interest" description="Disordered" evidence="5">
    <location>
        <begin position="127"/>
        <end position="190"/>
    </location>
</feature>
<evidence type="ECO:0000256" key="1">
    <source>
        <dbReference type="ARBA" id="ARBA00004141"/>
    </source>
</evidence>
<dbReference type="GO" id="GO:0016020">
    <property type="term" value="C:membrane"/>
    <property type="evidence" value="ECO:0007669"/>
    <property type="project" value="UniProtKB-SubCell"/>
</dbReference>
<accession>A0A812BQE0</accession>
<gene>
    <name evidence="7" type="ORF">SPHA_21667</name>
</gene>
<keyword evidence="8" id="KW-1185">Reference proteome</keyword>
<feature type="compositionally biased region" description="Polar residues" evidence="5">
    <location>
        <begin position="80"/>
        <end position="102"/>
    </location>
</feature>
<feature type="compositionally biased region" description="Basic and acidic residues" evidence="5">
    <location>
        <begin position="167"/>
        <end position="178"/>
    </location>
</feature>
<keyword evidence="3 6" id="KW-1133">Transmembrane helix</keyword>
<dbReference type="Proteomes" id="UP000597762">
    <property type="component" value="Unassembled WGS sequence"/>
</dbReference>
<evidence type="ECO:0000256" key="3">
    <source>
        <dbReference type="ARBA" id="ARBA00022989"/>
    </source>
</evidence>
<reference evidence="7" key="1">
    <citation type="submission" date="2021-01" db="EMBL/GenBank/DDBJ databases">
        <authorList>
            <person name="Li R."/>
            <person name="Bekaert M."/>
        </authorList>
    </citation>
    <scope>NUCLEOTIDE SEQUENCE</scope>
    <source>
        <strain evidence="7">Farmed</strain>
    </source>
</reference>
<dbReference type="GO" id="GO:0031398">
    <property type="term" value="P:positive regulation of protein ubiquitination"/>
    <property type="evidence" value="ECO:0007669"/>
    <property type="project" value="TreeGrafter"/>
</dbReference>
<feature type="region of interest" description="Disordered" evidence="5">
    <location>
        <begin position="44"/>
        <end position="63"/>
    </location>
</feature>
<dbReference type="PANTHER" id="PTHR13396">
    <property type="entry name" value="NEDD4 FAMILY INTERACTING PROTEIN 1/2"/>
    <property type="match status" value="1"/>
</dbReference>
<sequence>MDRNIRYQVLQEERYDDENAEAIPSSATNCSRHGADLARPLSSFLQTTDAPPSPVVGRSDPVLPDDSILPPAYEEVSREAQPQTEYLQQQQGPTGLKASQMSLGDHCSAGLPPSYAVATDLPSYEEAERLKREEEEDGDHDGPLGSGGGCRAHPSLHHHHHHHHLRSLPDEDHIHMDEGPDQMSSSTDRLNGSGMPVGTDWIFFCTFVMSFLFNWLGFLMSLCITNTVAGRCGALAGLGLSMVKWVAIVKHSGFAGDLAAGESWFWWILMLCGFLLFIRGCMQYVNVKYEWKRITGRLHHFYLF</sequence>
<dbReference type="CDD" id="cd22212">
    <property type="entry name" value="NDFIP-like"/>
    <property type="match status" value="1"/>
</dbReference>
<dbReference type="GO" id="GO:0006511">
    <property type="term" value="P:ubiquitin-dependent protein catabolic process"/>
    <property type="evidence" value="ECO:0007669"/>
    <property type="project" value="TreeGrafter"/>
</dbReference>
<dbReference type="GO" id="GO:0048471">
    <property type="term" value="C:perinuclear region of cytoplasm"/>
    <property type="evidence" value="ECO:0007669"/>
    <property type="project" value="TreeGrafter"/>
</dbReference>
<feature type="region of interest" description="Disordered" evidence="5">
    <location>
        <begin position="75"/>
        <end position="107"/>
    </location>
</feature>
<dbReference type="GO" id="GO:0030001">
    <property type="term" value="P:metal ion transport"/>
    <property type="evidence" value="ECO:0007669"/>
    <property type="project" value="InterPro"/>
</dbReference>
<feature type="compositionally biased region" description="Basic residues" evidence="5">
    <location>
        <begin position="154"/>
        <end position="166"/>
    </location>
</feature>
<evidence type="ECO:0000313" key="7">
    <source>
        <dbReference type="EMBL" id="CAE1239081.1"/>
    </source>
</evidence>
<dbReference type="AlphaFoldDB" id="A0A812BQE0"/>
<evidence type="ECO:0000256" key="2">
    <source>
        <dbReference type="ARBA" id="ARBA00022692"/>
    </source>
</evidence>
<evidence type="ECO:0000313" key="8">
    <source>
        <dbReference type="Proteomes" id="UP000597762"/>
    </source>
</evidence>
<evidence type="ECO:0000256" key="4">
    <source>
        <dbReference type="ARBA" id="ARBA00023136"/>
    </source>
</evidence>
<feature type="transmembrane region" description="Helical" evidence="6">
    <location>
        <begin position="201"/>
        <end position="220"/>
    </location>
</feature>
<comment type="subcellular location">
    <subcellularLocation>
        <location evidence="1">Membrane</location>
        <topology evidence="1">Multi-pass membrane protein</topology>
    </subcellularLocation>
</comment>
<dbReference type="PANTHER" id="PTHR13396:SF5">
    <property type="entry name" value="NEDD4 FAMILY INTERACTING PROTEIN"/>
    <property type="match status" value="1"/>
</dbReference>
<dbReference type="GO" id="GO:0005794">
    <property type="term" value="C:Golgi apparatus"/>
    <property type="evidence" value="ECO:0007669"/>
    <property type="project" value="TreeGrafter"/>
</dbReference>
<evidence type="ECO:0000256" key="6">
    <source>
        <dbReference type="SAM" id="Phobius"/>
    </source>
</evidence>
<feature type="transmembrane region" description="Helical" evidence="6">
    <location>
        <begin position="232"/>
        <end position="252"/>
    </location>
</feature>
<keyword evidence="4 6" id="KW-0472">Membrane</keyword>
<dbReference type="EMBL" id="CAHIKZ030000797">
    <property type="protein sequence ID" value="CAE1239081.1"/>
    <property type="molecule type" value="Genomic_DNA"/>
</dbReference>
<feature type="transmembrane region" description="Helical" evidence="6">
    <location>
        <begin position="264"/>
        <end position="285"/>
    </location>
</feature>
<dbReference type="GO" id="GO:0005783">
    <property type="term" value="C:endoplasmic reticulum"/>
    <property type="evidence" value="ECO:0007669"/>
    <property type="project" value="TreeGrafter"/>
</dbReference>
<dbReference type="Pfam" id="PF10176">
    <property type="entry name" value="NEDD4_Bsd2"/>
    <property type="match status" value="2"/>
</dbReference>
<organism evidence="7 8">
    <name type="scientific">Acanthosepion pharaonis</name>
    <name type="common">Pharaoh cuttlefish</name>
    <name type="synonym">Sepia pharaonis</name>
    <dbReference type="NCBI Taxonomy" id="158019"/>
    <lineage>
        <taxon>Eukaryota</taxon>
        <taxon>Metazoa</taxon>
        <taxon>Spiralia</taxon>
        <taxon>Lophotrochozoa</taxon>
        <taxon>Mollusca</taxon>
        <taxon>Cephalopoda</taxon>
        <taxon>Coleoidea</taxon>
        <taxon>Decapodiformes</taxon>
        <taxon>Sepiida</taxon>
        <taxon>Sepiina</taxon>
        <taxon>Sepiidae</taxon>
        <taxon>Acanthosepion</taxon>
    </lineage>
</organism>
<evidence type="ECO:0000256" key="5">
    <source>
        <dbReference type="SAM" id="MobiDB-lite"/>
    </source>
</evidence>
<dbReference type="GO" id="GO:0050699">
    <property type="term" value="F:WW domain binding"/>
    <property type="evidence" value="ECO:0007669"/>
    <property type="project" value="TreeGrafter"/>
</dbReference>
<dbReference type="InterPro" id="IPR019325">
    <property type="entry name" value="NEDD4/Bsd2"/>
</dbReference>
<protein>
    <submittedName>
        <fullName evidence="7">Uncharacterized protein</fullName>
    </submittedName>
</protein>
<comment type="caution">
    <text evidence="7">The sequence shown here is derived from an EMBL/GenBank/DDBJ whole genome shotgun (WGS) entry which is preliminary data.</text>
</comment>
<proteinExistence type="predicted"/>
<name>A0A812BQE0_ACAPH</name>
<keyword evidence="2 6" id="KW-0812">Transmembrane</keyword>
<dbReference type="OrthoDB" id="10003116at2759"/>